<proteinExistence type="predicted"/>
<evidence type="ECO:0000313" key="2">
    <source>
        <dbReference type="EMBL" id="DAE09037.1"/>
    </source>
</evidence>
<accession>A0A8S5PR96</accession>
<dbReference type="Pfam" id="PF23961">
    <property type="entry name" value="Phage_tail_terminator_9"/>
    <property type="match status" value="1"/>
</dbReference>
<dbReference type="EMBL" id="BK015482">
    <property type="protein sequence ID" value="DAE09037.1"/>
    <property type="molecule type" value="Genomic_DNA"/>
</dbReference>
<organism evidence="2">
    <name type="scientific">Myoviridae sp. ctEg02</name>
    <dbReference type="NCBI Taxonomy" id="2825061"/>
    <lineage>
        <taxon>Viruses</taxon>
        <taxon>Duplodnaviria</taxon>
        <taxon>Heunggongvirae</taxon>
        <taxon>Uroviricota</taxon>
        <taxon>Caudoviricetes</taxon>
    </lineage>
</organism>
<reference evidence="2" key="1">
    <citation type="journal article" date="2021" name="Proc. Natl. Acad. Sci. U.S.A.">
        <title>A Catalog of Tens of Thousands of Viruses from Human Metagenomes Reveals Hidden Associations with Chronic Diseases.</title>
        <authorList>
            <person name="Tisza M.J."/>
            <person name="Buck C.B."/>
        </authorList>
    </citation>
    <scope>NUCLEOTIDE SEQUENCE</scope>
    <source>
        <strain evidence="2">CtEg02</strain>
    </source>
</reference>
<feature type="domain" description="Phage neck terminator protein gp12-like" evidence="1">
    <location>
        <begin position="6"/>
        <end position="155"/>
    </location>
</feature>
<sequence>MSDGILVQALGDFCKRYLGDSAVVVRGYVNRVSKPKAKNYVLVTPMSMTRLSTNLHQTECGGEAIVQPQRRRVQLDVYGPTAADRAQTLATLLRDGVGCRFLQTYGIAPLYVEDPQDMTQAEGDEQYNPRFMLNVLVQANRVEHVEIDTFTDAELSVHPLA</sequence>
<evidence type="ECO:0000259" key="1">
    <source>
        <dbReference type="Pfam" id="PF23961"/>
    </source>
</evidence>
<name>A0A8S5PR96_9CAUD</name>
<dbReference type="InterPro" id="IPR057087">
    <property type="entry name" value="Gp12-like"/>
</dbReference>
<dbReference type="NCBIfam" id="NF047498">
    <property type="entry name" value="LIC_12616_fam"/>
    <property type="match status" value="1"/>
</dbReference>
<protein>
    <submittedName>
        <fullName evidence="2">Tail completion protein</fullName>
    </submittedName>
</protein>